<protein>
    <submittedName>
        <fullName evidence="3">DUF1206 domain-containing protein</fullName>
    </submittedName>
</protein>
<feature type="transmembrane region" description="Helical" evidence="1">
    <location>
        <begin position="20"/>
        <end position="37"/>
    </location>
</feature>
<name>A0ABX7BAX1_9PROT</name>
<reference evidence="3" key="1">
    <citation type="submission" date="2021-02" db="EMBL/GenBank/DDBJ databases">
        <title>Skermanella TT6 skin isolate.</title>
        <authorList>
            <person name="Lee K."/>
            <person name="Ganzorig M."/>
        </authorList>
    </citation>
    <scope>NUCLEOTIDE SEQUENCE</scope>
    <source>
        <strain evidence="3">TT6</strain>
    </source>
</reference>
<feature type="transmembrane region" description="Helical" evidence="1">
    <location>
        <begin position="187"/>
        <end position="213"/>
    </location>
</feature>
<evidence type="ECO:0000313" key="3">
    <source>
        <dbReference type="EMBL" id="QQP91279.1"/>
    </source>
</evidence>
<feature type="transmembrane region" description="Helical" evidence="1">
    <location>
        <begin position="57"/>
        <end position="75"/>
    </location>
</feature>
<feature type="domain" description="DUF1206" evidence="2">
    <location>
        <begin position="13"/>
        <end position="80"/>
    </location>
</feature>
<evidence type="ECO:0000256" key="1">
    <source>
        <dbReference type="SAM" id="Phobius"/>
    </source>
</evidence>
<keyword evidence="4" id="KW-1185">Reference proteome</keyword>
<keyword evidence="1" id="KW-1133">Transmembrane helix</keyword>
<proteinExistence type="predicted"/>
<dbReference type="Proteomes" id="UP000595197">
    <property type="component" value="Chromosome"/>
</dbReference>
<sequence>MGNLARFESLARLGYGARGVVYVLVGWFAMMAAIGAGQLTDTKGVLREILQQPFGKALLAVVALGLVGHAVWRVAQAWFDLDGHGAKAKGLAVRGGLLASGAIHVSLAFFAVSLVLGWQGPGSGGGGDGAQDWTAWLLSQPFGRWLVGAVGVAVLGAAAGHFVKAWNASFRRFLKADPKAMEMICPIGRIGLGAKGVVFVIIGIFFLTAAWQSDSSESGGLGKALQTLQEQPYGAWVLAVVAVGLFAFGIYSVIQGVYRRIDCPDVLARLDVPA</sequence>
<accession>A0ABX7BAX1</accession>
<feature type="transmembrane region" description="Helical" evidence="1">
    <location>
        <begin position="233"/>
        <end position="254"/>
    </location>
</feature>
<evidence type="ECO:0000259" key="2">
    <source>
        <dbReference type="Pfam" id="PF06724"/>
    </source>
</evidence>
<organism evidence="3 4">
    <name type="scientific">Skermanella cutis</name>
    <dbReference type="NCBI Taxonomy" id="2775420"/>
    <lineage>
        <taxon>Bacteria</taxon>
        <taxon>Pseudomonadati</taxon>
        <taxon>Pseudomonadota</taxon>
        <taxon>Alphaproteobacteria</taxon>
        <taxon>Rhodospirillales</taxon>
        <taxon>Azospirillaceae</taxon>
        <taxon>Skermanella</taxon>
    </lineage>
</organism>
<gene>
    <name evidence="3" type="ORF">IGS68_08770</name>
</gene>
<dbReference type="InterPro" id="IPR009597">
    <property type="entry name" value="DUF1206"/>
</dbReference>
<keyword evidence="1" id="KW-0812">Transmembrane</keyword>
<feature type="transmembrane region" description="Helical" evidence="1">
    <location>
        <begin position="96"/>
        <end position="118"/>
    </location>
</feature>
<dbReference type="RefSeq" id="WP_201079021.1">
    <property type="nucleotide sequence ID" value="NZ_CP067420.1"/>
</dbReference>
<dbReference type="Pfam" id="PF06724">
    <property type="entry name" value="DUF1206"/>
    <property type="match status" value="3"/>
</dbReference>
<evidence type="ECO:0000313" key="4">
    <source>
        <dbReference type="Proteomes" id="UP000595197"/>
    </source>
</evidence>
<feature type="domain" description="DUF1206" evidence="2">
    <location>
        <begin position="96"/>
        <end position="166"/>
    </location>
</feature>
<feature type="transmembrane region" description="Helical" evidence="1">
    <location>
        <begin position="145"/>
        <end position="166"/>
    </location>
</feature>
<feature type="domain" description="DUF1206" evidence="2">
    <location>
        <begin position="190"/>
        <end position="259"/>
    </location>
</feature>
<keyword evidence="1" id="KW-0472">Membrane</keyword>
<dbReference type="EMBL" id="CP067420">
    <property type="protein sequence ID" value="QQP91279.1"/>
    <property type="molecule type" value="Genomic_DNA"/>
</dbReference>